<dbReference type="EC" id="5.2.1.8" evidence="3"/>
<dbReference type="GO" id="GO:0003755">
    <property type="term" value="F:peptidyl-prolyl cis-trans isomerase activity"/>
    <property type="evidence" value="ECO:0007669"/>
    <property type="project" value="UniProtKB-EC"/>
</dbReference>
<feature type="domain" description="PpiC" evidence="7">
    <location>
        <begin position="154"/>
        <end position="247"/>
    </location>
</feature>
<keyword evidence="6" id="KW-0732">Signal</keyword>
<feature type="signal peptide" evidence="6">
    <location>
        <begin position="1"/>
        <end position="24"/>
    </location>
</feature>
<dbReference type="InterPro" id="IPR046357">
    <property type="entry name" value="PPIase_dom_sf"/>
</dbReference>
<keyword evidence="4 5" id="KW-0697">Rotamase</keyword>
<reference evidence="8 9" key="1">
    <citation type="submission" date="2022-03" db="EMBL/GenBank/DDBJ databases">
        <title>Ignatzschineria rhizosphaerae HR5S32.</title>
        <authorList>
            <person name="Sun J.Q."/>
            <person name="Feng J.Y."/>
        </authorList>
    </citation>
    <scope>NUCLEOTIDE SEQUENCE [LARGE SCALE GENOMIC DNA]</scope>
    <source>
        <strain evidence="8 9">HR5S32</strain>
    </source>
</reference>
<dbReference type="PANTHER" id="PTHR47245:SF2">
    <property type="entry name" value="PEPTIDYL-PROLYL CIS-TRANS ISOMERASE HP_0175-RELATED"/>
    <property type="match status" value="1"/>
</dbReference>
<dbReference type="PANTHER" id="PTHR47245">
    <property type="entry name" value="PEPTIDYLPROLYL ISOMERASE"/>
    <property type="match status" value="1"/>
</dbReference>
<dbReference type="SUPFAM" id="SSF109998">
    <property type="entry name" value="Triger factor/SurA peptide-binding domain-like"/>
    <property type="match status" value="1"/>
</dbReference>
<evidence type="ECO:0000256" key="3">
    <source>
        <dbReference type="ARBA" id="ARBA00013194"/>
    </source>
</evidence>
<dbReference type="Pfam" id="PF00639">
    <property type="entry name" value="Rotamase"/>
    <property type="match status" value="1"/>
</dbReference>
<feature type="chain" id="PRO_5046446527" description="peptidylprolyl isomerase" evidence="6">
    <location>
        <begin position="25"/>
        <end position="292"/>
    </location>
</feature>
<evidence type="ECO:0000256" key="2">
    <source>
        <dbReference type="ARBA" id="ARBA00007656"/>
    </source>
</evidence>
<keyword evidence="5 8" id="KW-0413">Isomerase</keyword>
<comment type="similarity">
    <text evidence="2">Belongs to the PpiC/parvulin rotamase family.</text>
</comment>
<dbReference type="Proteomes" id="UP000829542">
    <property type="component" value="Chromosome"/>
</dbReference>
<dbReference type="Gene3D" id="1.10.8.1040">
    <property type="match status" value="1"/>
</dbReference>
<evidence type="ECO:0000313" key="9">
    <source>
        <dbReference type="Proteomes" id="UP000829542"/>
    </source>
</evidence>
<dbReference type="InterPro" id="IPR050245">
    <property type="entry name" value="PrsA_foldase"/>
</dbReference>
<sequence>MRKLFKTTLLTTAILGALSSAAIAQDTAPVAEVADTSYVFQDPVAKVNGRDVSKSEFDNFLYITQGIELGSVTSVEDKVLAKQLLELLGEQDLVSDAAKSRGLDQTEDHKMRLKVIGDLFLSQALLEDMIAKNEFPEADIKAVYEVEVAKVADQKEYQASHILVETQEEAQAILDAINKGETSFVEAAKEKSLDTATATRDGSLGGWFNANMMDPAFSEALVAMKKGEMSAAPVESSFGFHIILLDDVRDTPIVAFEDLDAGTKNQLINVLFQQKLQELQKDVKVELPAAKK</sequence>
<evidence type="ECO:0000256" key="6">
    <source>
        <dbReference type="SAM" id="SignalP"/>
    </source>
</evidence>
<evidence type="ECO:0000256" key="1">
    <source>
        <dbReference type="ARBA" id="ARBA00000971"/>
    </source>
</evidence>
<proteinExistence type="inferred from homology"/>
<dbReference type="RefSeq" id="WP_242149309.1">
    <property type="nucleotide sequence ID" value="NZ_CP093379.1"/>
</dbReference>
<evidence type="ECO:0000256" key="4">
    <source>
        <dbReference type="ARBA" id="ARBA00023110"/>
    </source>
</evidence>
<dbReference type="SUPFAM" id="SSF54534">
    <property type="entry name" value="FKBP-like"/>
    <property type="match status" value="1"/>
</dbReference>
<organism evidence="8 9">
    <name type="scientific">Ignatzschineria rhizosphaerae</name>
    <dbReference type="NCBI Taxonomy" id="2923279"/>
    <lineage>
        <taxon>Bacteria</taxon>
        <taxon>Pseudomonadati</taxon>
        <taxon>Pseudomonadota</taxon>
        <taxon>Gammaproteobacteria</taxon>
        <taxon>Cardiobacteriales</taxon>
        <taxon>Ignatzschineriaceae</taxon>
        <taxon>Ignatzschineria</taxon>
    </lineage>
</organism>
<accession>A0ABY3X430</accession>
<comment type="catalytic activity">
    <reaction evidence="1">
        <text>[protein]-peptidylproline (omega=180) = [protein]-peptidylproline (omega=0)</text>
        <dbReference type="Rhea" id="RHEA:16237"/>
        <dbReference type="Rhea" id="RHEA-COMP:10747"/>
        <dbReference type="Rhea" id="RHEA-COMP:10748"/>
        <dbReference type="ChEBI" id="CHEBI:83833"/>
        <dbReference type="ChEBI" id="CHEBI:83834"/>
        <dbReference type="EC" id="5.2.1.8"/>
    </reaction>
</comment>
<dbReference type="InterPro" id="IPR027304">
    <property type="entry name" value="Trigger_fact/SurA_dom_sf"/>
</dbReference>
<evidence type="ECO:0000256" key="5">
    <source>
        <dbReference type="PROSITE-ProRule" id="PRU00278"/>
    </source>
</evidence>
<dbReference type="PROSITE" id="PS50198">
    <property type="entry name" value="PPIC_PPIASE_2"/>
    <property type="match status" value="1"/>
</dbReference>
<protein>
    <recommendedName>
        <fullName evidence="3">peptidylprolyl isomerase</fullName>
        <ecNumber evidence="3">5.2.1.8</ecNumber>
    </recommendedName>
</protein>
<keyword evidence="9" id="KW-1185">Reference proteome</keyword>
<evidence type="ECO:0000313" key="8">
    <source>
        <dbReference type="EMBL" id="UNM96212.1"/>
    </source>
</evidence>
<gene>
    <name evidence="8" type="ORF">MMG00_13605</name>
</gene>
<dbReference type="InterPro" id="IPR000297">
    <property type="entry name" value="PPIase_PpiC"/>
</dbReference>
<name>A0ABY3X430_9GAMM</name>
<dbReference type="EMBL" id="CP093379">
    <property type="protein sequence ID" value="UNM96212.1"/>
    <property type="molecule type" value="Genomic_DNA"/>
</dbReference>
<evidence type="ECO:0000259" key="7">
    <source>
        <dbReference type="PROSITE" id="PS50198"/>
    </source>
</evidence>
<dbReference type="Gene3D" id="3.10.50.40">
    <property type="match status" value="1"/>
</dbReference>